<evidence type="ECO:0000313" key="5">
    <source>
        <dbReference type="Proteomes" id="UP000092730"/>
    </source>
</evidence>
<dbReference type="EMBL" id="KI894026">
    <property type="protein sequence ID" value="OCF22029.1"/>
    <property type="molecule type" value="Genomic_DNA"/>
</dbReference>
<dbReference type="EMBL" id="CP144543">
    <property type="protein sequence ID" value="WVW83506.1"/>
    <property type="molecule type" value="Genomic_DNA"/>
</dbReference>
<reference evidence="3" key="1">
    <citation type="submission" date="2013-07" db="EMBL/GenBank/DDBJ databases">
        <title>The Genome Sequence of Cryptococcus bestiolae CBS10118.</title>
        <authorList>
            <consortium name="The Broad Institute Genome Sequencing Platform"/>
            <person name="Cuomo C."/>
            <person name="Litvintseva A."/>
            <person name="Chen Y."/>
            <person name="Heitman J."/>
            <person name="Sun S."/>
            <person name="Springer D."/>
            <person name="Dromer F."/>
            <person name="Young S.K."/>
            <person name="Zeng Q."/>
            <person name="Gargeya S."/>
            <person name="Fitzgerald M."/>
            <person name="Abouelleil A."/>
            <person name="Alvarado L."/>
            <person name="Berlin A.M."/>
            <person name="Chapman S.B."/>
            <person name="Dewar J."/>
            <person name="Goldberg J."/>
            <person name="Griggs A."/>
            <person name="Gujja S."/>
            <person name="Hansen M."/>
            <person name="Howarth C."/>
            <person name="Imamovic A."/>
            <person name="Larimer J."/>
            <person name="McCowan C."/>
            <person name="Murphy C."/>
            <person name="Pearson M."/>
            <person name="Priest M."/>
            <person name="Roberts A."/>
            <person name="Saif S."/>
            <person name="Shea T."/>
            <person name="Sykes S."/>
            <person name="Wortman J."/>
            <person name="Nusbaum C."/>
            <person name="Birren B."/>
        </authorList>
    </citation>
    <scope>NUCLEOTIDE SEQUENCE [LARGE SCALE GENOMIC DNA]</scope>
    <source>
        <strain evidence="3">CBS 10118</strain>
    </source>
</reference>
<protein>
    <submittedName>
        <fullName evidence="3">Uncharacterized protein</fullName>
    </submittedName>
</protein>
<evidence type="ECO:0000313" key="3">
    <source>
        <dbReference type="EMBL" id="OCF22029.1"/>
    </source>
</evidence>
<dbReference type="KEGG" id="kbi:30213209"/>
<reference evidence="4" key="4">
    <citation type="submission" date="2024-02" db="EMBL/GenBank/DDBJ databases">
        <title>Comparative genomics of Cryptococcus and Kwoniella reveals pathogenesis evolution and contrasting modes of karyotype evolution via chromosome fusion or intercentromeric recombination.</title>
        <authorList>
            <person name="Coelho M.A."/>
            <person name="David-Palma M."/>
            <person name="Shea T."/>
            <person name="Bowers K."/>
            <person name="McGinley-Smith S."/>
            <person name="Mohammad A.W."/>
            <person name="Gnirke A."/>
            <person name="Yurkov A.M."/>
            <person name="Nowrousian M."/>
            <person name="Sun S."/>
            <person name="Cuomo C.A."/>
            <person name="Heitman J."/>
        </authorList>
    </citation>
    <scope>NUCLEOTIDE SEQUENCE</scope>
    <source>
        <strain evidence="4">CBS 10118</strain>
    </source>
</reference>
<keyword evidence="2" id="KW-0732">Signal</keyword>
<evidence type="ECO:0000256" key="1">
    <source>
        <dbReference type="SAM" id="MobiDB-lite"/>
    </source>
</evidence>
<feature type="region of interest" description="Disordered" evidence="1">
    <location>
        <begin position="45"/>
        <end position="65"/>
    </location>
</feature>
<keyword evidence="5" id="KW-1185">Reference proteome</keyword>
<reference evidence="3" key="3">
    <citation type="submission" date="2014-01" db="EMBL/GenBank/DDBJ databases">
        <title>Evolution of pathogenesis and genome organization in the Tremellales.</title>
        <authorList>
            <person name="Cuomo C."/>
            <person name="Litvintseva A."/>
            <person name="Heitman J."/>
            <person name="Chen Y."/>
            <person name="Sun S."/>
            <person name="Springer D."/>
            <person name="Dromer F."/>
            <person name="Young S."/>
            <person name="Zeng Q."/>
            <person name="Chapman S."/>
            <person name="Gujja S."/>
            <person name="Saif S."/>
            <person name="Birren B."/>
        </authorList>
    </citation>
    <scope>NUCLEOTIDE SEQUENCE</scope>
    <source>
        <strain evidence="3">CBS 10118</strain>
    </source>
</reference>
<organism evidence="3">
    <name type="scientific">Kwoniella bestiolae CBS 10118</name>
    <dbReference type="NCBI Taxonomy" id="1296100"/>
    <lineage>
        <taxon>Eukaryota</taxon>
        <taxon>Fungi</taxon>
        <taxon>Dikarya</taxon>
        <taxon>Basidiomycota</taxon>
        <taxon>Agaricomycotina</taxon>
        <taxon>Tremellomycetes</taxon>
        <taxon>Tremellales</taxon>
        <taxon>Cryptococcaceae</taxon>
        <taxon>Kwoniella</taxon>
    </lineage>
</organism>
<name>A0A1B9FTD3_9TREE</name>
<feature type="region of interest" description="Disordered" evidence="1">
    <location>
        <begin position="93"/>
        <end position="114"/>
    </location>
</feature>
<gene>
    <name evidence="3" type="ORF">I302_08810</name>
    <name evidence="4" type="ORF">I302_105527</name>
</gene>
<feature type="chain" id="PRO_5042334626" evidence="2">
    <location>
        <begin position="19"/>
        <end position="114"/>
    </location>
</feature>
<evidence type="ECO:0000256" key="2">
    <source>
        <dbReference type="SAM" id="SignalP"/>
    </source>
</evidence>
<accession>A0A1B9FTD3</accession>
<dbReference type="GeneID" id="30213209"/>
<feature type="compositionally biased region" description="Polar residues" evidence="1">
    <location>
        <begin position="101"/>
        <end position="114"/>
    </location>
</feature>
<dbReference type="RefSeq" id="XP_019043099.1">
    <property type="nucleotide sequence ID" value="XM_019195386.1"/>
</dbReference>
<reference evidence="4" key="2">
    <citation type="submission" date="2013-07" db="EMBL/GenBank/DDBJ databases">
        <authorList>
            <consortium name="The Broad Institute Genome Sequencing Platform"/>
            <person name="Cuomo C."/>
            <person name="Litvintseva A."/>
            <person name="Chen Y."/>
            <person name="Heitman J."/>
            <person name="Sun S."/>
            <person name="Springer D."/>
            <person name="Dromer F."/>
            <person name="Young S.K."/>
            <person name="Zeng Q."/>
            <person name="Gargeya S."/>
            <person name="Fitzgerald M."/>
            <person name="Abouelleil A."/>
            <person name="Alvarado L."/>
            <person name="Berlin A.M."/>
            <person name="Chapman S.B."/>
            <person name="Dewar J."/>
            <person name="Goldberg J."/>
            <person name="Griggs A."/>
            <person name="Gujja S."/>
            <person name="Hansen M."/>
            <person name="Howarth C."/>
            <person name="Imamovic A."/>
            <person name="Larimer J."/>
            <person name="McCowan C."/>
            <person name="Murphy C."/>
            <person name="Pearson M."/>
            <person name="Priest M."/>
            <person name="Roberts A."/>
            <person name="Saif S."/>
            <person name="Shea T."/>
            <person name="Sykes S."/>
            <person name="Wortman J."/>
            <person name="Nusbaum C."/>
            <person name="Birren B."/>
        </authorList>
    </citation>
    <scope>NUCLEOTIDE SEQUENCE</scope>
    <source>
        <strain evidence="4">CBS 10118</strain>
    </source>
</reference>
<evidence type="ECO:0000313" key="4">
    <source>
        <dbReference type="EMBL" id="WVW83506.1"/>
    </source>
</evidence>
<sequence>MRLIALLLSLLAASSASAKGYRRVQLRNKDNDQCLYAQALRLEGTDPLPNTPADTRECTSYGNPSGLWDVNTGVSGKIKSSSFAQVIYADPSSPFDGYNMVTAQSPRAGSGLQQ</sequence>
<feature type="signal peptide" evidence="2">
    <location>
        <begin position="1"/>
        <end position="18"/>
    </location>
</feature>
<dbReference type="VEuPathDB" id="FungiDB:I302_08810"/>
<dbReference type="Proteomes" id="UP000092730">
    <property type="component" value="Chromosome 3"/>
</dbReference>
<proteinExistence type="predicted"/>
<dbReference type="AlphaFoldDB" id="A0A1B9FTD3"/>